<dbReference type="Gene3D" id="3.40.630.30">
    <property type="match status" value="1"/>
</dbReference>
<dbReference type="OrthoDB" id="9797178at2"/>
<evidence type="ECO:0000259" key="1">
    <source>
        <dbReference type="PROSITE" id="PS51186"/>
    </source>
</evidence>
<dbReference type="CDD" id="cd04301">
    <property type="entry name" value="NAT_SF"/>
    <property type="match status" value="1"/>
</dbReference>
<dbReference type="InterPro" id="IPR000182">
    <property type="entry name" value="GNAT_dom"/>
</dbReference>
<dbReference type="GO" id="GO:0016747">
    <property type="term" value="F:acyltransferase activity, transferring groups other than amino-acyl groups"/>
    <property type="evidence" value="ECO:0007669"/>
    <property type="project" value="InterPro"/>
</dbReference>
<evidence type="ECO:0000313" key="2">
    <source>
        <dbReference type="EMBL" id="TNC50211.1"/>
    </source>
</evidence>
<protein>
    <submittedName>
        <fullName evidence="2">N-acetyltransferase</fullName>
    </submittedName>
</protein>
<dbReference type="Proteomes" id="UP000305887">
    <property type="component" value="Unassembled WGS sequence"/>
</dbReference>
<dbReference type="InterPro" id="IPR016181">
    <property type="entry name" value="Acyl_CoA_acyltransferase"/>
</dbReference>
<evidence type="ECO:0000313" key="3">
    <source>
        <dbReference type="Proteomes" id="UP000305887"/>
    </source>
</evidence>
<dbReference type="Pfam" id="PF13508">
    <property type="entry name" value="Acetyltransf_7"/>
    <property type="match status" value="1"/>
</dbReference>
<gene>
    <name evidence="2" type="ORF">FHG66_08965</name>
</gene>
<organism evidence="2 3">
    <name type="scientific">Rubellimicrobium rubrum</name>
    <dbReference type="NCBI Taxonomy" id="2585369"/>
    <lineage>
        <taxon>Bacteria</taxon>
        <taxon>Pseudomonadati</taxon>
        <taxon>Pseudomonadota</taxon>
        <taxon>Alphaproteobacteria</taxon>
        <taxon>Rhodobacterales</taxon>
        <taxon>Roseobacteraceae</taxon>
        <taxon>Rubellimicrobium</taxon>
    </lineage>
</organism>
<dbReference type="PROSITE" id="PS51186">
    <property type="entry name" value="GNAT"/>
    <property type="match status" value="1"/>
</dbReference>
<dbReference type="EMBL" id="VDFU01000008">
    <property type="protein sequence ID" value="TNC50211.1"/>
    <property type="molecule type" value="Genomic_DNA"/>
</dbReference>
<keyword evidence="3" id="KW-1185">Reference proteome</keyword>
<sequence length="163" mass="16584">MRIRDEEGGDREAVAALVVSAFAGRPYASGTEARIHAALHDAGAATVALVAEDTGRVVGQVIVSPVTLDGGPSGWHGLGPVAVLPERQGQGIGSGLIVEALTRLRGLGSGGCVLLGDGGYYGRFGFRPPRGLHAPGLPAEHLFVLPFGDEPTGAVGYHPAFGI</sequence>
<reference evidence="2 3" key="1">
    <citation type="submission" date="2019-06" db="EMBL/GenBank/DDBJ databases">
        <title>YIM 131921 draft genome.</title>
        <authorList>
            <person name="Jiang L."/>
        </authorList>
    </citation>
    <scope>NUCLEOTIDE SEQUENCE [LARGE SCALE GENOMIC DNA]</scope>
    <source>
        <strain evidence="2 3">YIM 131921</strain>
    </source>
</reference>
<dbReference type="AlphaFoldDB" id="A0A5C4N023"/>
<accession>A0A5C4N023</accession>
<name>A0A5C4N023_9RHOB</name>
<feature type="domain" description="N-acetyltransferase" evidence="1">
    <location>
        <begin position="1"/>
        <end position="144"/>
    </location>
</feature>
<dbReference type="SUPFAM" id="SSF55729">
    <property type="entry name" value="Acyl-CoA N-acyltransferases (Nat)"/>
    <property type="match status" value="1"/>
</dbReference>
<proteinExistence type="predicted"/>
<keyword evidence="2" id="KW-0808">Transferase</keyword>
<comment type="caution">
    <text evidence="2">The sequence shown here is derived from an EMBL/GenBank/DDBJ whole genome shotgun (WGS) entry which is preliminary data.</text>
</comment>